<accession>A0AAX7UZ01</accession>
<feature type="domain" description="Alpha-D-phosphohexomutase alpha/beta/alpha" evidence="12">
    <location>
        <begin position="49"/>
        <end position="193"/>
    </location>
</feature>
<dbReference type="GO" id="GO:0005737">
    <property type="term" value="C:cytoplasm"/>
    <property type="evidence" value="ECO:0007669"/>
    <property type="project" value="UniProtKB-SubCell"/>
</dbReference>
<evidence type="ECO:0000256" key="10">
    <source>
        <dbReference type="ARBA" id="ARBA00023277"/>
    </source>
</evidence>
<dbReference type="GO" id="GO:0016868">
    <property type="term" value="F:intramolecular phosphotransferase activity"/>
    <property type="evidence" value="ECO:0007669"/>
    <property type="project" value="InterPro"/>
</dbReference>
<dbReference type="SUPFAM" id="SSF53738">
    <property type="entry name" value="Phosphoglucomutase, first 3 domains"/>
    <property type="match status" value="3"/>
</dbReference>
<evidence type="ECO:0000259" key="14">
    <source>
        <dbReference type="Pfam" id="PF02880"/>
    </source>
</evidence>
<comment type="subcellular location">
    <subcellularLocation>
        <location evidence="2">Cytoplasm</location>
    </subcellularLocation>
</comment>
<evidence type="ECO:0000256" key="3">
    <source>
        <dbReference type="ARBA" id="ARBA00010231"/>
    </source>
</evidence>
<gene>
    <name evidence="15" type="primary">PGM2L1</name>
</gene>
<dbReference type="AlphaFoldDB" id="A0AAX7UZ01"/>
<keyword evidence="10" id="KW-0119">Carbohydrate metabolism</keyword>
<dbReference type="InterPro" id="IPR005845">
    <property type="entry name" value="A-D-PHexomutase_a/b/a-II"/>
</dbReference>
<name>A0AAX7UZ01_ASTCA</name>
<dbReference type="InterPro" id="IPR036900">
    <property type="entry name" value="A-D-PHexomutase_C_sf"/>
</dbReference>
<evidence type="ECO:0000259" key="13">
    <source>
        <dbReference type="Pfam" id="PF02879"/>
    </source>
</evidence>
<keyword evidence="5" id="KW-0313">Glucose metabolism</keyword>
<dbReference type="Pfam" id="PF02879">
    <property type="entry name" value="PGM_PMM_II"/>
    <property type="match status" value="1"/>
</dbReference>
<evidence type="ECO:0000256" key="1">
    <source>
        <dbReference type="ARBA" id="ARBA00001946"/>
    </source>
</evidence>
<dbReference type="InterPro" id="IPR016055">
    <property type="entry name" value="A-D-PHexomutase_a/b/a-I/II/III"/>
</dbReference>
<evidence type="ECO:0000256" key="2">
    <source>
        <dbReference type="ARBA" id="ARBA00004496"/>
    </source>
</evidence>
<dbReference type="PANTHER" id="PTHR45745:SF2">
    <property type="entry name" value="GLUCOSE 1,6-BISPHOSPHATE SYNTHASE"/>
    <property type="match status" value="1"/>
</dbReference>
<dbReference type="GO" id="GO:0006006">
    <property type="term" value="P:glucose metabolic process"/>
    <property type="evidence" value="ECO:0007669"/>
    <property type="project" value="UniProtKB-KW"/>
</dbReference>
<evidence type="ECO:0000256" key="9">
    <source>
        <dbReference type="ARBA" id="ARBA00023235"/>
    </source>
</evidence>
<reference evidence="15" key="3">
    <citation type="submission" date="2025-09" db="UniProtKB">
        <authorList>
            <consortium name="Ensembl"/>
        </authorList>
    </citation>
    <scope>IDENTIFICATION</scope>
</reference>
<sequence length="587" mass="65261">PAGHRYNNHNLGVMVFHAVLQNQWTRAQVESLVGAGRVDDLRRRLCSRMSFGTAGLRAPMGAGFSRINDLTVIQSTQGLYSYLCRYFADFSSRGVVVGFDTRGQEESGCSSHRLAKLTAAVLLSRDVPVHLFSSFIPTPYVPYAVKKLGAAAGVMITASHNPKEDNGYKVYWCNGAQITSPHDKEILRCIEEQLEPWSASCWDVGLVDRCSLRTDPLTQINSCYMDELASLCFHRDLNSSSPLKFVHSSFHGVGHAFVQQAFRVFGFPPPIAVPEQKDPDPNFSSVRCPNPEEGESVLVGRVPVSRKTPASCGWKVFTGNELAALLGWWMFFTWKENHSEPADARSIYMLATTVSSKILQAFARIEGFHFEETLPGFKWVGNRIHELSQTGSRVIFSFEESIGFLCGDTVLDKDGVSSAAVVAEMAAYLHNKHLSLSQQLHNIYQTYGYHVSKTSYVVCNDPPTIQRIFSRIRNFDGSGSYPKTCGGVQIVHVRDVTTGYDSSQPDLRSVLPVSRSSHMITFTLQNGIVATLRTSGTEPKIKYYTEFCAVPGQSEVSTLEEELRKVTAALVDEFLEPEKNNLIRRLV</sequence>
<dbReference type="PROSITE" id="PS00710">
    <property type="entry name" value="PGM_PMM"/>
    <property type="match status" value="1"/>
</dbReference>
<dbReference type="InterPro" id="IPR005846">
    <property type="entry name" value="A-D-PHexomutase_a/b/a-III"/>
</dbReference>
<evidence type="ECO:0000256" key="4">
    <source>
        <dbReference type="ARBA" id="ARBA00022490"/>
    </source>
</evidence>
<keyword evidence="16" id="KW-1185">Reference proteome</keyword>
<dbReference type="GO" id="GO:0047933">
    <property type="term" value="F:glucose-1,6-bisphosphate synthase activity"/>
    <property type="evidence" value="ECO:0007669"/>
    <property type="project" value="TreeGrafter"/>
</dbReference>
<dbReference type="GeneTree" id="ENSGT00940000158353"/>
<dbReference type="CDD" id="cd05799">
    <property type="entry name" value="PGM2"/>
    <property type="match status" value="1"/>
</dbReference>
<keyword evidence="9" id="KW-0413">Isomerase</keyword>
<reference evidence="15" key="2">
    <citation type="submission" date="2025-08" db="UniProtKB">
        <authorList>
            <consortium name="Ensembl"/>
        </authorList>
    </citation>
    <scope>IDENTIFICATION</scope>
</reference>
<feature type="domain" description="Alpha-D-phosphohexomutase alpha/beta/alpha" evidence="13">
    <location>
        <begin position="224"/>
        <end position="295"/>
    </location>
</feature>
<evidence type="ECO:0000256" key="8">
    <source>
        <dbReference type="ARBA" id="ARBA00022842"/>
    </source>
</evidence>
<dbReference type="PANTHER" id="PTHR45745">
    <property type="entry name" value="PHOSPHOMANNOMUTASE 45A"/>
    <property type="match status" value="1"/>
</dbReference>
<feature type="domain" description="Alpha-D-phosphohexomutase alpha/beta/alpha" evidence="14">
    <location>
        <begin position="319"/>
        <end position="447"/>
    </location>
</feature>
<evidence type="ECO:0000256" key="6">
    <source>
        <dbReference type="ARBA" id="ARBA00022553"/>
    </source>
</evidence>
<keyword evidence="8 11" id="KW-0460">Magnesium</keyword>
<dbReference type="Pfam" id="PF02878">
    <property type="entry name" value="PGM_PMM_I"/>
    <property type="match status" value="1"/>
</dbReference>
<evidence type="ECO:0000256" key="5">
    <source>
        <dbReference type="ARBA" id="ARBA00022526"/>
    </source>
</evidence>
<dbReference type="Gene3D" id="3.40.120.10">
    <property type="entry name" value="Alpha-D-Glucose-1,6-Bisphosphate, subunit A, domain 3"/>
    <property type="match status" value="3"/>
</dbReference>
<proteinExistence type="inferred from homology"/>
<comment type="similarity">
    <text evidence="3 11">Belongs to the phosphohexose mutase family.</text>
</comment>
<dbReference type="FunFam" id="3.40.120.10:FF:000017">
    <property type="entry name" value="glucose 1,6-bisphosphate synthase"/>
    <property type="match status" value="1"/>
</dbReference>
<reference evidence="15" key="1">
    <citation type="submission" date="2018-05" db="EMBL/GenBank/DDBJ databases">
        <authorList>
            <person name="Datahose"/>
        </authorList>
    </citation>
    <scope>NUCLEOTIDE SEQUENCE</scope>
</reference>
<dbReference type="GO" id="GO:0005634">
    <property type="term" value="C:nucleus"/>
    <property type="evidence" value="ECO:0007669"/>
    <property type="project" value="TreeGrafter"/>
</dbReference>
<comment type="cofactor">
    <cofactor evidence="1">
        <name>Mg(2+)</name>
        <dbReference type="ChEBI" id="CHEBI:18420"/>
    </cofactor>
</comment>
<evidence type="ECO:0008006" key="17">
    <source>
        <dbReference type="Google" id="ProtNLM"/>
    </source>
</evidence>
<keyword evidence="6" id="KW-0597">Phosphoprotein</keyword>
<dbReference type="FunFam" id="3.40.120.10:FF:000035">
    <property type="entry name" value="Pgm3p"/>
    <property type="match status" value="1"/>
</dbReference>
<evidence type="ECO:0000256" key="11">
    <source>
        <dbReference type="RuleBase" id="RU004326"/>
    </source>
</evidence>
<evidence type="ECO:0000256" key="7">
    <source>
        <dbReference type="ARBA" id="ARBA00022723"/>
    </source>
</evidence>
<keyword evidence="7 11" id="KW-0479">Metal-binding</keyword>
<protein>
    <recommendedName>
        <fullName evidence="17">Phosphoglucomutase 2-like 1</fullName>
    </recommendedName>
</protein>
<organism evidence="15 16">
    <name type="scientific">Astatotilapia calliptera</name>
    <name type="common">Eastern happy</name>
    <name type="synonym">Chromis callipterus</name>
    <dbReference type="NCBI Taxonomy" id="8154"/>
    <lineage>
        <taxon>Eukaryota</taxon>
        <taxon>Metazoa</taxon>
        <taxon>Chordata</taxon>
        <taxon>Craniata</taxon>
        <taxon>Vertebrata</taxon>
        <taxon>Euteleostomi</taxon>
        <taxon>Actinopterygii</taxon>
        <taxon>Neopterygii</taxon>
        <taxon>Teleostei</taxon>
        <taxon>Neoteleostei</taxon>
        <taxon>Acanthomorphata</taxon>
        <taxon>Ovalentaria</taxon>
        <taxon>Cichlomorphae</taxon>
        <taxon>Cichliformes</taxon>
        <taxon>Cichlidae</taxon>
        <taxon>African cichlids</taxon>
        <taxon>Pseudocrenilabrinae</taxon>
        <taxon>Haplochromini</taxon>
        <taxon>Astatotilapia</taxon>
    </lineage>
</organism>
<evidence type="ECO:0000259" key="12">
    <source>
        <dbReference type="Pfam" id="PF02878"/>
    </source>
</evidence>
<dbReference type="SUPFAM" id="SSF55957">
    <property type="entry name" value="Phosphoglucomutase, C-terminal domain"/>
    <property type="match status" value="1"/>
</dbReference>
<dbReference type="InterPro" id="IPR005844">
    <property type="entry name" value="A-D-PHexomutase_a/b/a-I"/>
</dbReference>
<dbReference type="GO" id="GO:0000287">
    <property type="term" value="F:magnesium ion binding"/>
    <property type="evidence" value="ECO:0007669"/>
    <property type="project" value="InterPro"/>
</dbReference>
<evidence type="ECO:0000313" key="15">
    <source>
        <dbReference type="Ensembl" id="ENSACLP00000074032.1"/>
    </source>
</evidence>
<keyword evidence="4" id="KW-0963">Cytoplasm</keyword>
<dbReference type="Proteomes" id="UP000265100">
    <property type="component" value="Chromosome 14"/>
</dbReference>
<dbReference type="Ensembl" id="ENSACLT00000051020.1">
    <property type="protein sequence ID" value="ENSACLP00000074032.1"/>
    <property type="gene ID" value="ENSACLG00000010217.2"/>
</dbReference>
<dbReference type="Pfam" id="PF02880">
    <property type="entry name" value="PGM_PMM_III"/>
    <property type="match status" value="1"/>
</dbReference>
<dbReference type="InterPro" id="IPR016066">
    <property type="entry name" value="A-D-PHexomutase_CS"/>
</dbReference>
<evidence type="ECO:0000313" key="16">
    <source>
        <dbReference type="Proteomes" id="UP000265100"/>
    </source>
</evidence>